<keyword evidence="3" id="KW-1185">Reference proteome</keyword>
<feature type="transmembrane region" description="Helical" evidence="1">
    <location>
        <begin position="85"/>
        <end position="109"/>
    </location>
</feature>
<accession>A0A1I4APM4</accession>
<name>A0A1I4APM4_9GAMM</name>
<evidence type="ECO:0000313" key="2">
    <source>
        <dbReference type="EMBL" id="SFK58425.1"/>
    </source>
</evidence>
<reference evidence="3" key="1">
    <citation type="submission" date="2016-10" db="EMBL/GenBank/DDBJ databases">
        <authorList>
            <person name="Varghese N."/>
            <person name="Submissions S."/>
        </authorList>
    </citation>
    <scope>NUCLEOTIDE SEQUENCE [LARGE SCALE GENOMIC DNA]</scope>
    <source>
        <strain evidence="3">MO64</strain>
    </source>
</reference>
<organism evidence="2 3">
    <name type="scientific">Rhodanobacter glycinis</name>
    <dbReference type="NCBI Taxonomy" id="582702"/>
    <lineage>
        <taxon>Bacteria</taxon>
        <taxon>Pseudomonadati</taxon>
        <taxon>Pseudomonadota</taxon>
        <taxon>Gammaproteobacteria</taxon>
        <taxon>Lysobacterales</taxon>
        <taxon>Rhodanobacteraceae</taxon>
        <taxon>Rhodanobacter</taxon>
    </lineage>
</organism>
<dbReference type="AlphaFoldDB" id="A0A1I4APM4"/>
<evidence type="ECO:0000256" key="1">
    <source>
        <dbReference type="SAM" id="Phobius"/>
    </source>
</evidence>
<dbReference type="EMBL" id="FOSR01000004">
    <property type="protein sequence ID" value="SFK58425.1"/>
    <property type="molecule type" value="Genomic_DNA"/>
</dbReference>
<keyword evidence="1" id="KW-0472">Membrane</keyword>
<dbReference type="Proteomes" id="UP000198725">
    <property type="component" value="Unassembled WGS sequence"/>
</dbReference>
<keyword evidence="1" id="KW-1133">Transmembrane helix</keyword>
<gene>
    <name evidence="2" type="ORF">SAMN05192579_10473</name>
</gene>
<protein>
    <submittedName>
        <fullName evidence="2">Uncharacterized protein</fullName>
    </submittedName>
</protein>
<sequence length="139" mass="14908">MSSRRLLSLALPWLLVIVAALLAAWLRFDLVQPPALAHQCSAGNGPAWCPLRTLAVQAFLSYAYGYAALAAAVLALLWKHIFPAWLAAALGAFALMMYCPDAGALALLVGSLRLLRLQATNTAPLGEHRHGDRQAQPQP</sequence>
<keyword evidence="1" id="KW-0812">Transmembrane</keyword>
<evidence type="ECO:0000313" key="3">
    <source>
        <dbReference type="Proteomes" id="UP000198725"/>
    </source>
</evidence>
<proteinExistence type="predicted"/>
<dbReference type="RefSeq" id="WP_092702469.1">
    <property type="nucleotide sequence ID" value="NZ_FOSR01000004.1"/>
</dbReference>
<feature type="transmembrane region" description="Helical" evidence="1">
    <location>
        <begin position="61"/>
        <end position="78"/>
    </location>
</feature>